<evidence type="ECO:0000313" key="5">
    <source>
        <dbReference type="Proteomes" id="UP000271337"/>
    </source>
</evidence>
<sequence>MASPPPFQPLLCVVDFHHARGPEIEHWIGCPEDTDPAAENDWHLIPYMALPDGAHQSEEEFSYFSLVHKASKGETGEAVDTEPTSVFGISCCHSIDANQMLWKSKDVTRSAVQKAVVAITDRPQSFGALREKLSVVTRAWFAQRDFRDMEVLQQFQANLSKGRTETEDERDQYFGLSLRELLHQFKWQTLVLFKCLLLQPKMLFFGSHYPQLNRFAETLRRPDSVKTSDRASLLAYLGVPLQLFGKGSVFGPYTPLQSLDILTDLDTKSFVVGSTNSLLIQQKDRYCDVLVELDEKNVTISPPSLRAALTLSTADRRWIDFLTQSVNDTWDENDPSRPKTHGYVGSEEFIRLQFEEYLLALLSSEKYHQYLQSHNNGDPKALLADVEGDPSAEYYSPFLDAWRESENYKLWNAKTDSHLFDIVEPRHPNAGGLTIEDVQRRLAAQVAELHLDERFNQTRDVVNKRLADGRANVTSAFNKVWSDIEVMREAQRQRAEQARAEKAAAASASASAAATPRASVDEKPSSPTTAAGQVRSQKPDMANAQASVAAASSRAGAYLSSWGAWAAEKRRSGWRSSTPTSAAQPPPERPQVTTVSELGKEEATDAGNLPIYEQQTGQKQRELENNVPIYAEETRRSREGVGKD</sequence>
<protein>
    <recommendedName>
        <fullName evidence="3">UDENN domain-containing protein</fullName>
    </recommendedName>
</protein>
<evidence type="ECO:0000256" key="2">
    <source>
        <dbReference type="SAM" id="MobiDB-lite"/>
    </source>
</evidence>
<proteinExistence type="inferred from homology"/>
<feature type="compositionally biased region" description="Polar residues" evidence="2">
    <location>
        <begin position="525"/>
        <end position="536"/>
    </location>
</feature>
<name>A0A3M7AG25_HORWE</name>
<comment type="caution">
    <text evidence="4">The sequence shown here is derived from an EMBL/GenBank/DDBJ whole genome shotgun (WGS) entry which is preliminary data.</text>
</comment>
<dbReference type="AlphaFoldDB" id="A0A3M7AG25"/>
<accession>A0A3M7AG25</accession>
<dbReference type="GO" id="GO:0005737">
    <property type="term" value="C:cytoplasm"/>
    <property type="evidence" value="ECO:0007669"/>
    <property type="project" value="TreeGrafter"/>
</dbReference>
<feature type="domain" description="UDENN" evidence="3">
    <location>
        <begin position="9"/>
        <end position="429"/>
    </location>
</feature>
<dbReference type="InterPro" id="IPR051731">
    <property type="entry name" value="DENND11/AVL9_GEFs"/>
</dbReference>
<dbReference type="EMBL" id="QWIL01000001">
    <property type="protein sequence ID" value="RMY26451.1"/>
    <property type="molecule type" value="Genomic_DNA"/>
</dbReference>
<evidence type="ECO:0000313" key="4">
    <source>
        <dbReference type="EMBL" id="RMY26451.1"/>
    </source>
</evidence>
<dbReference type="InterPro" id="IPR018307">
    <property type="entry name" value="ABL9/DENND6_dom"/>
</dbReference>
<feature type="compositionally biased region" description="Low complexity" evidence="2">
    <location>
        <begin position="503"/>
        <end position="514"/>
    </location>
</feature>
<dbReference type="PANTHER" id="PTHR31017">
    <property type="entry name" value="LATE SECRETORY PATHWAY PROTEIN AVL9-RELATED"/>
    <property type="match status" value="1"/>
</dbReference>
<gene>
    <name evidence="4" type="ORF">D0867_00015</name>
</gene>
<feature type="compositionally biased region" description="Basic and acidic residues" evidence="2">
    <location>
        <begin position="632"/>
        <end position="644"/>
    </location>
</feature>
<organism evidence="4 5">
    <name type="scientific">Hortaea werneckii</name>
    <name type="common">Black yeast</name>
    <name type="synonym">Cladosporium werneckii</name>
    <dbReference type="NCBI Taxonomy" id="91943"/>
    <lineage>
        <taxon>Eukaryota</taxon>
        <taxon>Fungi</taxon>
        <taxon>Dikarya</taxon>
        <taxon>Ascomycota</taxon>
        <taxon>Pezizomycotina</taxon>
        <taxon>Dothideomycetes</taxon>
        <taxon>Dothideomycetidae</taxon>
        <taxon>Mycosphaerellales</taxon>
        <taxon>Teratosphaeriaceae</taxon>
        <taxon>Hortaea</taxon>
    </lineage>
</organism>
<feature type="region of interest" description="Disordered" evidence="2">
    <location>
        <begin position="495"/>
        <end position="547"/>
    </location>
</feature>
<evidence type="ECO:0000256" key="1">
    <source>
        <dbReference type="ARBA" id="ARBA00038178"/>
    </source>
</evidence>
<dbReference type="Proteomes" id="UP000271337">
    <property type="component" value="Unassembled WGS sequence"/>
</dbReference>
<evidence type="ECO:0000259" key="3">
    <source>
        <dbReference type="PROSITE" id="PS50211"/>
    </source>
</evidence>
<reference evidence="4 5" key="1">
    <citation type="journal article" date="2018" name="BMC Genomics">
        <title>Genomic evidence for intraspecific hybridization in a clonal and extremely halotolerant yeast.</title>
        <authorList>
            <person name="Gostincar C."/>
            <person name="Stajich J.E."/>
            <person name="Zupancic J."/>
            <person name="Zalar P."/>
            <person name="Gunde-Cimerman N."/>
        </authorList>
    </citation>
    <scope>NUCLEOTIDE SEQUENCE [LARGE SCALE GENOMIC DNA]</scope>
    <source>
        <strain evidence="4 5">EXF-6669</strain>
    </source>
</reference>
<dbReference type="Pfam" id="PF09794">
    <property type="entry name" value="Avl9"/>
    <property type="match status" value="1"/>
</dbReference>
<dbReference type="PANTHER" id="PTHR31017:SF1">
    <property type="entry name" value="LATE SECRETORY PATHWAY PROTEIN AVL9 HOMOLOG"/>
    <property type="match status" value="1"/>
</dbReference>
<feature type="region of interest" description="Disordered" evidence="2">
    <location>
        <begin position="571"/>
        <end position="644"/>
    </location>
</feature>
<comment type="similarity">
    <text evidence="1">Belongs to the AVL9 family.</text>
</comment>
<dbReference type="InterPro" id="IPR037516">
    <property type="entry name" value="Tripartite_DENN"/>
</dbReference>
<dbReference type="PROSITE" id="PS50211">
    <property type="entry name" value="DENN"/>
    <property type="match status" value="1"/>
</dbReference>
<dbReference type="OrthoDB" id="26278at2759"/>